<dbReference type="InterPro" id="IPR012944">
    <property type="entry name" value="SusD_RagB_dom"/>
</dbReference>
<dbReference type="Pfam" id="PF14322">
    <property type="entry name" value="SusD-like_3"/>
    <property type="match status" value="1"/>
</dbReference>
<dbReference type="Pfam" id="PF07980">
    <property type="entry name" value="SusD_RagB"/>
    <property type="match status" value="1"/>
</dbReference>
<dbReference type="InterPro" id="IPR033985">
    <property type="entry name" value="SusD-like_N"/>
</dbReference>
<dbReference type="KEGG" id="psac:PSM36_2281"/>
<protein>
    <submittedName>
        <fullName evidence="9">SusD family</fullName>
    </submittedName>
</protein>
<dbReference type="SUPFAM" id="SSF48452">
    <property type="entry name" value="TPR-like"/>
    <property type="match status" value="1"/>
</dbReference>
<evidence type="ECO:0000313" key="10">
    <source>
        <dbReference type="Proteomes" id="UP000187464"/>
    </source>
</evidence>
<evidence type="ECO:0000259" key="8">
    <source>
        <dbReference type="Pfam" id="PF14322"/>
    </source>
</evidence>
<evidence type="ECO:0000256" key="6">
    <source>
        <dbReference type="SAM" id="SignalP"/>
    </source>
</evidence>
<evidence type="ECO:0000256" key="5">
    <source>
        <dbReference type="ARBA" id="ARBA00023237"/>
    </source>
</evidence>
<comment type="subcellular location">
    <subcellularLocation>
        <location evidence="1">Cell outer membrane</location>
    </subcellularLocation>
</comment>
<keyword evidence="3 6" id="KW-0732">Signal</keyword>
<dbReference type="PROSITE" id="PS51257">
    <property type="entry name" value="PROKAR_LIPOPROTEIN"/>
    <property type="match status" value="1"/>
</dbReference>
<gene>
    <name evidence="9" type="ORF">PSM36_2281</name>
</gene>
<evidence type="ECO:0000256" key="1">
    <source>
        <dbReference type="ARBA" id="ARBA00004442"/>
    </source>
</evidence>
<reference evidence="9 10" key="1">
    <citation type="submission" date="2016-08" db="EMBL/GenBank/DDBJ databases">
        <authorList>
            <person name="Seilhamer J.J."/>
        </authorList>
    </citation>
    <scope>NUCLEOTIDE SEQUENCE [LARGE SCALE GENOMIC DNA]</scope>
    <source>
        <strain evidence="9">M3/6</strain>
    </source>
</reference>
<dbReference type="EMBL" id="LT605205">
    <property type="protein sequence ID" value="SCD21086.1"/>
    <property type="molecule type" value="Genomic_DNA"/>
</dbReference>
<dbReference type="Gene3D" id="1.25.40.390">
    <property type="match status" value="1"/>
</dbReference>
<accession>A0A1R3SY15</accession>
<keyword evidence="5" id="KW-0998">Cell outer membrane</keyword>
<name>A0A1R3SY15_9BACT</name>
<feature type="signal peptide" evidence="6">
    <location>
        <begin position="1"/>
        <end position="19"/>
    </location>
</feature>
<keyword evidence="4" id="KW-0472">Membrane</keyword>
<keyword evidence="10" id="KW-1185">Reference proteome</keyword>
<dbReference type="InterPro" id="IPR011990">
    <property type="entry name" value="TPR-like_helical_dom_sf"/>
</dbReference>
<evidence type="ECO:0000256" key="4">
    <source>
        <dbReference type="ARBA" id="ARBA00023136"/>
    </source>
</evidence>
<dbReference type="RefSeq" id="WP_161947568.1">
    <property type="nucleotide sequence ID" value="NZ_LT605205.1"/>
</dbReference>
<evidence type="ECO:0000259" key="7">
    <source>
        <dbReference type="Pfam" id="PF07980"/>
    </source>
</evidence>
<comment type="similarity">
    <text evidence="2">Belongs to the SusD family.</text>
</comment>
<dbReference type="AlphaFoldDB" id="A0A1R3SY15"/>
<evidence type="ECO:0000313" key="9">
    <source>
        <dbReference type="EMBL" id="SCD21086.1"/>
    </source>
</evidence>
<feature type="domain" description="RagB/SusD" evidence="7">
    <location>
        <begin position="333"/>
        <end position="500"/>
    </location>
</feature>
<dbReference type="Proteomes" id="UP000187464">
    <property type="component" value="Chromosome I"/>
</dbReference>
<organism evidence="9 10">
    <name type="scientific">Proteiniphilum saccharofermentans</name>
    <dbReference type="NCBI Taxonomy" id="1642647"/>
    <lineage>
        <taxon>Bacteria</taxon>
        <taxon>Pseudomonadati</taxon>
        <taxon>Bacteroidota</taxon>
        <taxon>Bacteroidia</taxon>
        <taxon>Bacteroidales</taxon>
        <taxon>Dysgonomonadaceae</taxon>
        <taxon>Proteiniphilum</taxon>
    </lineage>
</organism>
<dbReference type="CDD" id="cd08977">
    <property type="entry name" value="SusD"/>
    <property type="match status" value="1"/>
</dbReference>
<sequence length="525" mass="58897">MRKIILLSIILSVAFISCSDLDLAPVGQLADGNFPASDGDALTLVNAAYQPNVGISTGLGYLIDLTSEEEVNAENVNSGGYYLGILSIDPTNSYVNSVWNALYNGITRANDVVDKVEPSPNVSSDLKKRIVGEAKFLRAYYYFYLVQLWGDVPLVLHNIDGSNTTRAAVDDVYAQIVRDLEDAAESLPRVNEYAAADKGRATKGAAYAYLSKVYLVWGQTSPTADAATQRNYFSESVKYADLVTDYELQEDFLDNWTIPNGKESIFATQHIKGQASASDGGNHLVHCSFANGFSNTSLPHVFPSTNRWYDDFDDRDQRKKGTYAKELYDPTGDSVFVFERIRYRKYIDTTDVVSSANTRDINRTIIRYAEVLLLKAEAINELNGAPNAEAYEAINQVRRRAFRHPLTVPSADDLPAGLDYEGFKTKIQQERVLELTYEQNRKTDLIRWRIYLKTLRDAVSNGYVDPGYGKQNVKLKHYRFPIPKTQRDINPDGLWQNWGYDGYDESKTGINPYAAHEPQYAGETI</sequence>
<evidence type="ECO:0000256" key="2">
    <source>
        <dbReference type="ARBA" id="ARBA00006275"/>
    </source>
</evidence>
<feature type="chain" id="PRO_5012548736" evidence="6">
    <location>
        <begin position="20"/>
        <end position="525"/>
    </location>
</feature>
<evidence type="ECO:0000256" key="3">
    <source>
        <dbReference type="ARBA" id="ARBA00022729"/>
    </source>
</evidence>
<feature type="domain" description="SusD-like N-terminal" evidence="8">
    <location>
        <begin position="88"/>
        <end position="215"/>
    </location>
</feature>
<dbReference type="GO" id="GO:0009279">
    <property type="term" value="C:cell outer membrane"/>
    <property type="evidence" value="ECO:0007669"/>
    <property type="project" value="UniProtKB-SubCell"/>
</dbReference>
<dbReference type="STRING" id="1642647.PSM36_2281"/>
<proteinExistence type="inferred from homology"/>